<dbReference type="PIRSF" id="PIRSF031982">
    <property type="entry name" value="UCP031982_abhydr"/>
    <property type="match status" value="1"/>
</dbReference>
<dbReference type="RefSeq" id="WP_038413671.1">
    <property type="nucleotide sequence ID" value="NZ_CP009455.1"/>
</dbReference>
<keyword evidence="3" id="KW-1185">Reference proteome</keyword>
<dbReference type="EMBL" id="CP009455">
    <property type="protein sequence ID" value="AIR91000.1"/>
    <property type="molecule type" value="Genomic_DNA"/>
</dbReference>
<evidence type="ECO:0000313" key="2">
    <source>
        <dbReference type="EMBL" id="AIR91000.1"/>
    </source>
</evidence>
<organism evidence="2 3">
    <name type="scientific">Pseudomonas cremoricolorata</name>
    <dbReference type="NCBI Taxonomy" id="157783"/>
    <lineage>
        <taxon>Bacteria</taxon>
        <taxon>Pseudomonadati</taxon>
        <taxon>Pseudomonadota</taxon>
        <taxon>Gammaproteobacteria</taxon>
        <taxon>Pseudomonadales</taxon>
        <taxon>Pseudomonadaceae</taxon>
        <taxon>Pseudomonas</taxon>
    </lineage>
</organism>
<gene>
    <name evidence="2" type="ORF">LK03_17765</name>
</gene>
<feature type="signal peptide" evidence="1">
    <location>
        <begin position="1"/>
        <end position="23"/>
    </location>
</feature>
<dbReference type="PANTHER" id="PTHR33428">
    <property type="entry name" value="CHLOROPHYLLASE-2, CHLOROPLASTIC"/>
    <property type="match status" value="1"/>
</dbReference>
<evidence type="ECO:0000256" key="1">
    <source>
        <dbReference type="SAM" id="SignalP"/>
    </source>
</evidence>
<evidence type="ECO:0000313" key="3">
    <source>
        <dbReference type="Proteomes" id="UP000029493"/>
    </source>
</evidence>
<dbReference type="GO" id="GO:0016787">
    <property type="term" value="F:hydrolase activity"/>
    <property type="evidence" value="ECO:0007669"/>
    <property type="project" value="UniProtKB-KW"/>
</dbReference>
<sequence>MKTPRRLWPALLAGLLLQSLAHAETAARPARWNAAVQWLQLSDPVDASPMAALAFYPSTAPAAHSRIDGYDVAAGLDQPLARGRFPLVVVSHGNSGSPLALHDLATALAEQGFIVVAVVHPGDNDRDHSRLGALSNVYGRPLQLSAAITAAREDSRLRQGLDEGQVGVIGYSAGGETALIMAGARPDLQRLEQYCQRFPDDRDACKTRGVLIADHAELAAQQDPRIGAALLMAPLSLLFGRQALSSVQVPTLIYSGDQDQLLALEHNADALARKLPQVSDYRLLNGAGHFVFMAPCDERQQRRMPVLCEDGEGVDRHDIHQTLQEEAARFFSETLRGDQSATIAERQPVPALRAAAAR</sequence>
<dbReference type="Gene3D" id="3.40.50.1820">
    <property type="entry name" value="alpha/beta hydrolase"/>
    <property type="match status" value="2"/>
</dbReference>
<keyword evidence="1" id="KW-0732">Signal</keyword>
<protein>
    <submittedName>
        <fullName evidence="2">Dienelactone hydrolase</fullName>
    </submittedName>
</protein>
<dbReference type="eggNOG" id="COG4188">
    <property type="taxonomic scope" value="Bacteria"/>
</dbReference>
<name>A0A089WNV7_9PSED</name>
<dbReference type="SUPFAM" id="SSF53474">
    <property type="entry name" value="alpha/beta-Hydrolases"/>
    <property type="match status" value="1"/>
</dbReference>
<keyword evidence="2" id="KW-0378">Hydrolase</keyword>
<dbReference type="InterPro" id="IPR016986">
    <property type="entry name" value="UCP031982_abhydr"/>
</dbReference>
<accession>A0A089WNV7</accession>
<dbReference type="AlphaFoldDB" id="A0A089WNV7"/>
<dbReference type="InterPro" id="IPR029058">
    <property type="entry name" value="AB_hydrolase_fold"/>
</dbReference>
<proteinExistence type="predicted"/>
<feature type="chain" id="PRO_5001851114" evidence="1">
    <location>
        <begin position="24"/>
        <end position="358"/>
    </location>
</feature>
<dbReference type="OrthoDB" id="192696at2"/>
<dbReference type="PANTHER" id="PTHR33428:SF14">
    <property type="entry name" value="CARBOXYLESTERASE TYPE B DOMAIN-CONTAINING PROTEIN"/>
    <property type="match status" value="1"/>
</dbReference>
<reference evidence="2 3" key="1">
    <citation type="submission" date="2014-09" db="EMBL/GenBank/DDBJ databases">
        <authorList>
            <person name="Chan K.-G."/>
        </authorList>
    </citation>
    <scope>NUCLEOTIDE SEQUENCE [LARGE SCALE GENOMIC DNA]</scope>
    <source>
        <strain evidence="2 3">ND07</strain>
    </source>
</reference>
<dbReference type="KEGG" id="psw:LK03_17765"/>
<dbReference type="STRING" id="157783.LK03_17765"/>
<dbReference type="Proteomes" id="UP000029493">
    <property type="component" value="Chromosome"/>
</dbReference>